<feature type="chain" id="PRO_5046002493" evidence="5">
    <location>
        <begin position="27"/>
        <end position="330"/>
    </location>
</feature>
<dbReference type="PROSITE" id="PS51257">
    <property type="entry name" value="PROKAR_LIPOPROTEIN"/>
    <property type="match status" value="1"/>
</dbReference>
<evidence type="ECO:0000259" key="6">
    <source>
        <dbReference type="PROSITE" id="PS50983"/>
    </source>
</evidence>
<dbReference type="PROSITE" id="PS50983">
    <property type="entry name" value="FE_B12_PBP"/>
    <property type="match status" value="1"/>
</dbReference>
<name>A0ABU9AKC5_PSEA5</name>
<feature type="domain" description="Fe/B12 periplasmic-binding" evidence="6">
    <location>
        <begin position="57"/>
        <end position="328"/>
    </location>
</feature>
<evidence type="ECO:0000313" key="7">
    <source>
        <dbReference type="EMBL" id="MEK6466884.1"/>
    </source>
</evidence>
<dbReference type="Gene3D" id="3.40.50.1980">
    <property type="entry name" value="Nitrogenase molybdenum iron protein domain"/>
    <property type="match status" value="2"/>
</dbReference>
<dbReference type="Pfam" id="PF01497">
    <property type="entry name" value="Peripla_BP_2"/>
    <property type="match status" value="1"/>
</dbReference>
<protein>
    <submittedName>
        <fullName evidence="7">ABC transporter substrate-binding protein</fullName>
    </submittedName>
</protein>
<dbReference type="CDD" id="cd01146">
    <property type="entry name" value="FhuD"/>
    <property type="match status" value="1"/>
</dbReference>
<proteinExistence type="inferred from homology"/>
<dbReference type="InterPro" id="IPR006311">
    <property type="entry name" value="TAT_signal"/>
</dbReference>
<dbReference type="PANTHER" id="PTHR30532:SF24">
    <property type="entry name" value="FERRIC ENTEROBACTIN-BINDING PERIPLASMIC PROTEIN FEPB"/>
    <property type="match status" value="1"/>
</dbReference>
<comment type="subcellular location">
    <subcellularLocation>
        <location evidence="1">Cell envelope</location>
    </subcellularLocation>
</comment>
<comment type="similarity">
    <text evidence="2">Belongs to the bacterial solute-binding protein 8 family.</text>
</comment>
<keyword evidence="4 5" id="KW-0732">Signal</keyword>
<dbReference type="RefSeq" id="WP_346104980.1">
    <property type="nucleotide sequence ID" value="NZ_BAAAOD010000041.1"/>
</dbReference>
<evidence type="ECO:0000256" key="3">
    <source>
        <dbReference type="ARBA" id="ARBA00022448"/>
    </source>
</evidence>
<dbReference type="InterPro" id="IPR051313">
    <property type="entry name" value="Bact_iron-sidero_bind"/>
</dbReference>
<dbReference type="PROSITE" id="PS51318">
    <property type="entry name" value="TAT"/>
    <property type="match status" value="1"/>
</dbReference>
<reference evidence="7 8" key="1">
    <citation type="submission" date="2024-03" db="EMBL/GenBank/DDBJ databases">
        <title>Draft genome sequence of Pseudonocardia carboxydivorans JCM 14827.</title>
        <authorList>
            <person name="Duangmal K."/>
        </authorList>
    </citation>
    <scope>NUCLEOTIDE SEQUENCE [LARGE SCALE GENOMIC DNA]</scope>
    <source>
        <strain evidence="7 8">JCM 14827</strain>
    </source>
</reference>
<gene>
    <name evidence="7" type="ORF">WG925_24350</name>
</gene>
<keyword evidence="8" id="KW-1185">Reference proteome</keyword>
<evidence type="ECO:0000256" key="4">
    <source>
        <dbReference type="ARBA" id="ARBA00022729"/>
    </source>
</evidence>
<evidence type="ECO:0000313" key="8">
    <source>
        <dbReference type="Proteomes" id="UP001367513"/>
    </source>
</evidence>
<feature type="signal peptide" evidence="5">
    <location>
        <begin position="1"/>
        <end position="26"/>
    </location>
</feature>
<evidence type="ECO:0000256" key="1">
    <source>
        <dbReference type="ARBA" id="ARBA00004196"/>
    </source>
</evidence>
<keyword evidence="3" id="KW-0813">Transport</keyword>
<dbReference type="Proteomes" id="UP001367513">
    <property type="component" value="Unassembled WGS sequence"/>
</dbReference>
<evidence type="ECO:0000256" key="5">
    <source>
        <dbReference type="SAM" id="SignalP"/>
    </source>
</evidence>
<evidence type="ECO:0000256" key="2">
    <source>
        <dbReference type="ARBA" id="ARBA00008814"/>
    </source>
</evidence>
<comment type="caution">
    <text evidence="7">The sequence shown here is derived from an EMBL/GenBank/DDBJ whole genome shotgun (WGS) entry which is preliminary data.</text>
</comment>
<sequence>MPNLSRRVFLGAAVCGALLSGTVACGSETSGAPDTAQGSVTVTHALGTTTVPPGVARIVALGPTGVDVALALDAPVVGASSSGSESGLAPWTSQAQGASGVEVLPVTGEATEVDIEQVAALKPDLIFAPGYFALEKSYPQLSAIAPTIGYQKGPAQDTWQEMTTQLATALGRPADAEQVIGRVQTKLDETRAAHPALQGATYTFGFVQPGAVTALRDPDDAMNSVPTALGLSLSPQILALPKGESFGVQLSSEQIASLDADALVLFDGGDAEARRTLEQNPLFERLPVVQRGAVVNYDYDEFIGLRNPSPLSIPWIVDRIAPRLSDAVSR</sequence>
<dbReference type="SUPFAM" id="SSF53807">
    <property type="entry name" value="Helical backbone' metal receptor"/>
    <property type="match status" value="1"/>
</dbReference>
<accession>A0ABU9AKC5</accession>
<dbReference type="EMBL" id="JBBPIX010000018">
    <property type="protein sequence ID" value="MEK6466884.1"/>
    <property type="molecule type" value="Genomic_DNA"/>
</dbReference>
<dbReference type="PANTHER" id="PTHR30532">
    <property type="entry name" value="IRON III DICITRATE-BINDING PERIPLASMIC PROTEIN"/>
    <property type="match status" value="1"/>
</dbReference>
<organism evidence="7 8">
    <name type="scientific">Pseudonocardia alni subsp. carboxydivorans</name>
    <dbReference type="NCBI Taxonomy" id="415010"/>
    <lineage>
        <taxon>Bacteria</taxon>
        <taxon>Bacillati</taxon>
        <taxon>Actinomycetota</taxon>
        <taxon>Actinomycetes</taxon>
        <taxon>Pseudonocardiales</taxon>
        <taxon>Pseudonocardiaceae</taxon>
        <taxon>Pseudonocardia</taxon>
    </lineage>
</organism>
<dbReference type="InterPro" id="IPR002491">
    <property type="entry name" value="ABC_transptr_periplasmic_BD"/>
</dbReference>